<dbReference type="RefSeq" id="WP_316969170.1">
    <property type="nucleotide sequence ID" value="NZ_JARFPL010000021.1"/>
</dbReference>
<gene>
    <name evidence="1" type="ORF">P0O24_07710</name>
</gene>
<dbReference type="EMBL" id="JARFPL010000021">
    <property type="protein sequence ID" value="MDF0593466.1"/>
    <property type="molecule type" value="Genomic_DNA"/>
</dbReference>
<name>A0ABT5XFR0_9EURY</name>
<comment type="caution">
    <text evidence="1">The sequence shown here is derived from an EMBL/GenBank/DDBJ whole genome shotgun (WGS) entry which is preliminary data.</text>
</comment>
<protein>
    <submittedName>
        <fullName evidence="1">Uncharacterized protein</fullName>
    </submittedName>
</protein>
<reference evidence="1 2" key="1">
    <citation type="submission" date="2023-03" db="EMBL/GenBank/DDBJ databases">
        <title>Whole genome sequencing of Methanotrichaceae archaeon M04Ac.</title>
        <authorList>
            <person name="Khomyakova M.A."/>
            <person name="Merkel A.Y."/>
            <person name="Slobodkin A.I."/>
        </authorList>
    </citation>
    <scope>NUCLEOTIDE SEQUENCE [LARGE SCALE GENOMIC DNA]</scope>
    <source>
        <strain evidence="1 2">M04Ac</strain>
    </source>
</reference>
<evidence type="ECO:0000313" key="1">
    <source>
        <dbReference type="EMBL" id="MDF0593466.1"/>
    </source>
</evidence>
<evidence type="ECO:0000313" key="2">
    <source>
        <dbReference type="Proteomes" id="UP001215956"/>
    </source>
</evidence>
<proteinExistence type="predicted"/>
<dbReference type="Proteomes" id="UP001215956">
    <property type="component" value="Unassembled WGS sequence"/>
</dbReference>
<organism evidence="1 2">
    <name type="scientific">Candidatus Methanocrinis alkalitolerans</name>
    <dbReference type="NCBI Taxonomy" id="3033395"/>
    <lineage>
        <taxon>Archaea</taxon>
        <taxon>Methanobacteriati</taxon>
        <taxon>Methanobacteriota</taxon>
        <taxon>Stenosarchaea group</taxon>
        <taxon>Methanomicrobia</taxon>
        <taxon>Methanotrichales</taxon>
        <taxon>Methanotrichaceae</taxon>
        <taxon>Methanocrinis</taxon>
    </lineage>
</organism>
<accession>A0ABT5XFR0</accession>
<keyword evidence="2" id="KW-1185">Reference proteome</keyword>
<sequence length="194" mass="20466">MRIILVFIILLLHLLAAPHNAVGDGSQADEWLGIGGLRIVDVHHTEGYLRGVMNLSGENGTGWIQPSPPGQPMADVAGVWTISFEGEDTMWAEVTLHQADGEVFGEGAMTSRTGTRLVTAAGYVGQSQLDLWLVTVGYPSLFRVRLSLLTSPASGGYAVYSPAVRMGFGTATGYKAAALGDVPPPRSPLSQGGF</sequence>